<dbReference type="InterPro" id="IPR016040">
    <property type="entry name" value="NAD(P)-bd_dom"/>
</dbReference>
<keyword evidence="1" id="KW-0521">NADP</keyword>
<dbReference type="AlphaFoldDB" id="C7CFE8"/>
<accession>C7CFE8</accession>
<organism evidence="3 4">
    <name type="scientific">Methylorubrum extorquens (strain DSM 6343 / CIP 106787 / DM4)</name>
    <name type="common">Methylobacterium extorquens</name>
    <dbReference type="NCBI Taxonomy" id="661410"/>
    <lineage>
        <taxon>Bacteria</taxon>
        <taxon>Pseudomonadati</taxon>
        <taxon>Pseudomonadota</taxon>
        <taxon>Alphaproteobacteria</taxon>
        <taxon>Hyphomicrobiales</taxon>
        <taxon>Methylobacteriaceae</taxon>
        <taxon>Methylorubrum</taxon>
    </lineage>
</organism>
<reference evidence="4" key="1">
    <citation type="journal article" date="2009" name="PLoS ONE">
        <title>Methylobacterium genome sequences: a reference blueprint to investigate microbial metabolism of C1 compounds from natural and industrial sources.</title>
        <authorList>
            <person name="Vuilleumier S."/>
            <person name="Chistoserdova L."/>
            <person name="Lee M.-C."/>
            <person name="Bringel F."/>
            <person name="Lajus A."/>
            <person name="Zhou Y."/>
            <person name="Gourion B."/>
            <person name="Barbe V."/>
            <person name="Chang J."/>
            <person name="Cruveiller S."/>
            <person name="Dossat C."/>
            <person name="Gillett W."/>
            <person name="Gruffaz C."/>
            <person name="Haugen E."/>
            <person name="Hourcade E."/>
            <person name="Levy R."/>
            <person name="Mangenot S."/>
            <person name="Muller E."/>
            <person name="Nadalig T."/>
            <person name="Pagni M."/>
            <person name="Penny C."/>
            <person name="Peyraud R."/>
            <person name="Robinson D.G."/>
            <person name="Roche D."/>
            <person name="Rouy Z."/>
            <person name="Saenampechek C."/>
            <person name="Salvignol G."/>
            <person name="Vallenet D."/>
            <person name="Wu Z."/>
            <person name="Marx C.J."/>
            <person name="Vorholt J.A."/>
            <person name="Olson M.V."/>
            <person name="Kaul R."/>
            <person name="Weissenbach J."/>
            <person name="Medigue C."/>
            <person name="Lidstrom M.E."/>
        </authorList>
    </citation>
    <scope>NUCLEOTIDE SEQUENCE [LARGE SCALE GENOMIC DNA]</scope>
    <source>
        <strain evidence="4">DSM 6343 / CIP 106787 / DM4</strain>
    </source>
</reference>
<name>C7CFE8_METED</name>
<evidence type="ECO:0000259" key="2">
    <source>
        <dbReference type="Pfam" id="PF13460"/>
    </source>
</evidence>
<gene>
    <name evidence="3" type="ORF">METD_I4454</name>
</gene>
<dbReference type="InterPro" id="IPR036291">
    <property type="entry name" value="NAD(P)-bd_dom_sf"/>
</dbReference>
<proteinExistence type="predicted"/>
<feature type="domain" description="NAD(P)-binding" evidence="2">
    <location>
        <begin position="18"/>
        <end position="180"/>
    </location>
</feature>
<dbReference type="PANTHER" id="PTHR42748">
    <property type="entry name" value="NITROGEN METABOLITE REPRESSION PROTEIN NMRA FAMILY MEMBER"/>
    <property type="match status" value="1"/>
</dbReference>
<dbReference type="InterPro" id="IPR051164">
    <property type="entry name" value="NmrA-like_oxidored"/>
</dbReference>
<dbReference type="KEGG" id="mdi:METDI4454"/>
<evidence type="ECO:0000313" key="3">
    <source>
        <dbReference type="EMBL" id="CAX26082.1"/>
    </source>
</evidence>
<dbReference type="EMBL" id="FP103042">
    <property type="protein sequence ID" value="CAX26082.1"/>
    <property type="molecule type" value="Genomic_DNA"/>
</dbReference>
<dbReference type="SUPFAM" id="SSF51735">
    <property type="entry name" value="NAD(P)-binding Rossmann-fold domains"/>
    <property type="match status" value="1"/>
</dbReference>
<dbReference type="Pfam" id="PF13460">
    <property type="entry name" value="NAD_binding_10"/>
    <property type="match status" value="1"/>
</dbReference>
<dbReference type="Proteomes" id="UP000008070">
    <property type="component" value="Chromosome"/>
</dbReference>
<dbReference type="HOGENOM" id="CLU_007383_5_2_5"/>
<sequence length="261" mass="27423">MRRRETTMKIVVIGGTGLIGRQVVALLRRLGHDAVPASPASGVNTLTGEGLAAALHGAQGVIDVANSPSFEDADVMAFFRTSGRNLLRAESVAGVCRHVALSVVGSDRPQAPAYLRAKLAQEELIAAASVPYTIIRATQFFEFMGSIADEGTEGGLVRLSPAAMQPIASRDVAQALAEAVVAEPVNGIVEIAGPERAPFAEFVGTWLGHRDDPRRIVVDPAAPYFGVPITDTTLTPGVNARIMPTRFDAWLTASTGNGRSA</sequence>
<evidence type="ECO:0000313" key="4">
    <source>
        <dbReference type="Proteomes" id="UP000008070"/>
    </source>
</evidence>
<dbReference type="PANTHER" id="PTHR42748:SF3">
    <property type="entry name" value="BLL4366 PROTEIN"/>
    <property type="match status" value="1"/>
</dbReference>
<dbReference type="Gene3D" id="3.40.50.720">
    <property type="entry name" value="NAD(P)-binding Rossmann-like Domain"/>
    <property type="match status" value="1"/>
</dbReference>
<protein>
    <recommendedName>
        <fullName evidence="2">NAD(P)-binding domain-containing protein</fullName>
    </recommendedName>
</protein>
<evidence type="ECO:0000256" key="1">
    <source>
        <dbReference type="ARBA" id="ARBA00022857"/>
    </source>
</evidence>